<evidence type="ECO:0000313" key="2">
    <source>
        <dbReference type="EMBL" id="PTL58628.1"/>
    </source>
</evidence>
<comment type="caution">
    <text evidence="2">The sequence shown here is derived from an EMBL/GenBank/DDBJ whole genome shotgun (WGS) entry which is preliminary data.</text>
</comment>
<dbReference type="EMBL" id="PYYB01000001">
    <property type="protein sequence ID" value="PTL58628.1"/>
    <property type="molecule type" value="Genomic_DNA"/>
</dbReference>
<keyword evidence="1" id="KW-0812">Transmembrane</keyword>
<keyword evidence="1" id="KW-1133">Transmembrane helix</keyword>
<evidence type="ECO:0000256" key="1">
    <source>
        <dbReference type="SAM" id="Phobius"/>
    </source>
</evidence>
<keyword evidence="3" id="KW-1185">Reference proteome</keyword>
<dbReference type="AlphaFoldDB" id="A0A2T4UHD0"/>
<organism evidence="2 3">
    <name type="scientific">Paraconexibacter algicola</name>
    <dbReference type="NCBI Taxonomy" id="2133960"/>
    <lineage>
        <taxon>Bacteria</taxon>
        <taxon>Bacillati</taxon>
        <taxon>Actinomycetota</taxon>
        <taxon>Thermoleophilia</taxon>
        <taxon>Solirubrobacterales</taxon>
        <taxon>Paraconexibacteraceae</taxon>
        <taxon>Paraconexibacter</taxon>
    </lineage>
</organism>
<dbReference type="Proteomes" id="UP000240739">
    <property type="component" value="Unassembled WGS sequence"/>
</dbReference>
<keyword evidence="1" id="KW-0472">Membrane</keyword>
<reference evidence="2 3" key="1">
    <citation type="submission" date="2018-03" db="EMBL/GenBank/DDBJ databases">
        <title>Aquarubrobacter algicola gen. nov., sp. nov., a novel actinobacterium isolated from shallow eutrophic lake during the end of cyanobacterial harmful algal blooms.</title>
        <authorList>
            <person name="Chun S.J."/>
        </authorList>
    </citation>
    <scope>NUCLEOTIDE SEQUENCE [LARGE SCALE GENOMIC DNA]</scope>
    <source>
        <strain evidence="2 3">Seoho-28</strain>
    </source>
</reference>
<sequence length="85" mass="8473">MRALAVLTLLGGLGFAGFVAWATGDGSSLGEAAKGVAWALTVAGLLTAWLALVVATSGRADRSFGLVVVAILTWCAAFATAMAFA</sequence>
<dbReference type="RefSeq" id="WP_107567065.1">
    <property type="nucleotide sequence ID" value="NZ_PYYB01000001.1"/>
</dbReference>
<feature type="transmembrane region" description="Helical" evidence="1">
    <location>
        <begin position="32"/>
        <end position="52"/>
    </location>
</feature>
<name>A0A2T4UHD0_9ACTN</name>
<accession>A0A2T4UHD0</accession>
<feature type="transmembrane region" description="Helical" evidence="1">
    <location>
        <begin position="64"/>
        <end position="84"/>
    </location>
</feature>
<protein>
    <submittedName>
        <fullName evidence="2">Uncharacterized protein</fullName>
    </submittedName>
</protein>
<proteinExistence type="predicted"/>
<evidence type="ECO:0000313" key="3">
    <source>
        <dbReference type="Proteomes" id="UP000240739"/>
    </source>
</evidence>
<gene>
    <name evidence="2" type="ORF">C7Y72_02650</name>
</gene>